<name>A0A1M5VCB3_9CLOT</name>
<evidence type="ECO:0000313" key="1">
    <source>
        <dbReference type="EMBL" id="SHH72877.1"/>
    </source>
</evidence>
<proteinExistence type="predicted"/>
<evidence type="ECO:0008006" key="3">
    <source>
        <dbReference type="Google" id="ProtNLM"/>
    </source>
</evidence>
<dbReference type="AlphaFoldDB" id="A0A1M5VCB3"/>
<dbReference type="OrthoDB" id="9778466at2"/>
<dbReference type="Proteomes" id="UP000184526">
    <property type="component" value="Unassembled WGS sequence"/>
</dbReference>
<dbReference type="STRING" id="1121306.SAMN02745196_01224"/>
<gene>
    <name evidence="1" type="ORF">SAMN02745196_01224</name>
</gene>
<organism evidence="1 2">
    <name type="scientific">Clostridium collagenovorans DSM 3089</name>
    <dbReference type="NCBI Taxonomy" id="1121306"/>
    <lineage>
        <taxon>Bacteria</taxon>
        <taxon>Bacillati</taxon>
        <taxon>Bacillota</taxon>
        <taxon>Clostridia</taxon>
        <taxon>Eubacteriales</taxon>
        <taxon>Clostridiaceae</taxon>
        <taxon>Clostridium</taxon>
    </lineage>
</organism>
<evidence type="ECO:0000313" key="2">
    <source>
        <dbReference type="Proteomes" id="UP000184526"/>
    </source>
</evidence>
<dbReference type="RefSeq" id="WP_072831089.1">
    <property type="nucleotide sequence ID" value="NZ_FQXP01000004.1"/>
</dbReference>
<keyword evidence="2" id="KW-1185">Reference proteome</keyword>
<dbReference type="InterPro" id="IPR034660">
    <property type="entry name" value="DinB/YfiT-like"/>
</dbReference>
<accession>A0A1M5VCB3</accession>
<dbReference type="EMBL" id="FQXP01000004">
    <property type="protein sequence ID" value="SHH72877.1"/>
    <property type="molecule type" value="Genomic_DNA"/>
</dbReference>
<protein>
    <recommendedName>
        <fullName evidence="3">Phage head-tail adapter protein</fullName>
    </recommendedName>
</protein>
<dbReference type="Gene3D" id="1.20.120.450">
    <property type="entry name" value="dinb family like domain"/>
    <property type="match status" value="1"/>
</dbReference>
<reference evidence="1 2" key="1">
    <citation type="submission" date="2016-11" db="EMBL/GenBank/DDBJ databases">
        <authorList>
            <person name="Jaros S."/>
            <person name="Januszkiewicz K."/>
            <person name="Wedrychowicz H."/>
        </authorList>
    </citation>
    <scope>NUCLEOTIDE SEQUENCE [LARGE SCALE GENOMIC DNA]</scope>
    <source>
        <strain evidence="1 2">DSM 3089</strain>
    </source>
</reference>
<sequence>MNKEWSELNKKMQLQIKKKETFRSGIDTLITLREKLMKQIFELKEILSIEEFYEIPFINADGYHSKTISYSLYHVFRIEDIVANSLIRKDMQIFFEYNYQNRMNSSIITTGNELVKQEIAAFSAKLNLDELYKYIIDVDKSTRKLLYQLNYQNIKIKMTEQDKEILRSLRVVSEDKNSIWLIDYWCNKNVQGLIHMAFSRHWIMHIEASIRIKNKIHTN</sequence>